<dbReference type="EMBL" id="MWQN01000001">
    <property type="protein sequence ID" value="OPC84198.1"/>
    <property type="molecule type" value="Genomic_DNA"/>
</dbReference>
<evidence type="ECO:0000256" key="2">
    <source>
        <dbReference type="SAM" id="Phobius"/>
    </source>
</evidence>
<protein>
    <recommendedName>
        <fullName evidence="5">DUF2637 domain-containing protein</fullName>
    </recommendedName>
</protein>
<name>A0A1T3P524_9ACTN</name>
<feature type="transmembrane region" description="Helical" evidence="2">
    <location>
        <begin position="93"/>
        <end position="110"/>
    </location>
</feature>
<dbReference type="Proteomes" id="UP000190037">
    <property type="component" value="Unassembled WGS sequence"/>
</dbReference>
<dbReference type="InterPro" id="IPR021235">
    <property type="entry name" value="DUF2637"/>
</dbReference>
<feature type="region of interest" description="Disordered" evidence="1">
    <location>
        <begin position="410"/>
        <end position="431"/>
    </location>
</feature>
<keyword evidence="4" id="KW-1185">Reference proteome</keyword>
<evidence type="ECO:0008006" key="5">
    <source>
        <dbReference type="Google" id="ProtNLM"/>
    </source>
</evidence>
<accession>A0A1T3P524</accession>
<reference evidence="3 4" key="1">
    <citation type="submission" date="2017-03" db="EMBL/GenBank/DDBJ databases">
        <title>Draft genome sequence of Streptomyces scabrisporus NF3, endophyte isolated from Amphipterygium adstringens.</title>
        <authorList>
            <person name="Vazquez M."/>
            <person name="Ceapa C.D."/>
            <person name="Rodriguez Luna D."/>
            <person name="Sanchez Esquivel S."/>
        </authorList>
    </citation>
    <scope>NUCLEOTIDE SEQUENCE [LARGE SCALE GENOMIC DNA]</scope>
    <source>
        <strain evidence="3 4">NF3</strain>
    </source>
</reference>
<organism evidence="3 4">
    <name type="scientific">Embleya scabrispora</name>
    <dbReference type="NCBI Taxonomy" id="159449"/>
    <lineage>
        <taxon>Bacteria</taxon>
        <taxon>Bacillati</taxon>
        <taxon>Actinomycetota</taxon>
        <taxon>Actinomycetes</taxon>
        <taxon>Kitasatosporales</taxon>
        <taxon>Streptomycetaceae</taxon>
        <taxon>Embleya</taxon>
    </lineage>
</organism>
<evidence type="ECO:0000313" key="3">
    <source>
        <dbReference type="EMBL" id="OPC84198.1"/>
    </source>
</evidence>
<gene>
    <name evidence="3" type="ORF">B4N89_27640</name>
</gene>
<proteinExistence type="predicted"/>
<dbReference type="AlphaFoldDB" id="A0A1T3P524"/>
<dbReference type="Pfam" id="PF10935">
    <property type="entry name" value="DUF2637"/>
    <property type="match status" value="1"/>
</dbReference>
<evidence type="ECO:0000313" key="4">
    <source>
        <dbReference type="Proteomes" id="UP000190037"/>
    </source>
</evidence>
<dbReference type="STRING" id="159449.B4N89_27640"/>
<keyword evidence="2" id="KW-1133">Transmembrane helix</keyword>
<feature type="transmembrane region" description="Helical" evidence="2">
    <location>
        <begin position="26"/>
        <end position="44"/>
    </location>
</feature>
<evidence type="ECO:0000256" key="1">
    <source>
        <dbReference type="SAM" id="MobiDB-lite"/>
    </source>
</evidence>
<comment type="caution">
    <text evidence="3">The sequence shown here is derived from an EMBL/GenBank/DDBJ whole genome shotgun (WGS) entry which is preliminary data.</text>
</comment>
<keyword evidence="2" id="KW-0812">Transmembrane</keyword>
<feature type="transmembrane region" description="Helical" evidence="2">
    <location>
        <begin position="64"/>
        <end position="86"/>
    </location>
</feature>
<keyword evidence="2" id="KW-0472">Membrane</keyword>
<sequence length="447" mass="45653">MSQISNPSRGDGVGAMPVARGRPGGWLPVAAACAADAFLGFLAFRLSFAALTAIAVEHGVQGGIAWMFAVMVDGGAVTGTVGVVMAKRSGRGVGPYWCVVVGSTGVSLAFNCAHSDGTGLGVAIAVTPPLAQLVATELLVRLLPEPDAVPTDVQLASVERAVAVAVDAADRARESLALVKRAREEAGAAAQVAVKEAAGAAALEVDAVAERAERAADTAMGAAERAAEVVASAHAEAADVLDRVGTAAKHVARDATAVARDLEAVAAGVVSVERCASEVGEHVARVERIADGAEAAVARAAEAAGRDATAEARRAADAAVGAVDRVSGHLVEVGVARREEAEVWAASVREVERLVAVARGHAEAAEAAARPVVDEGPYPVGTSERVVYDLWVGGGRWPEESEIQAALRAAGLGSSRQQAQKKRTLVGRDFPELPRKREQLELAAAGR</sequence>